<dbReference type="SUPFAM" id="SSF102400">
    <property type="entry name" value="DNA polymerase III chi subunit"/>
    <property type="match status" value="1"/>
</dbReference>
<dbReference type="STRING" id="307486.GCA_000807215_02145"/>
<dbReference type="EMBL" id="VJOM01000002">
    <property type="protein sequence ID" value="TSE33794.1"/>
    <property type="molecule type" value="Genomic_DNA"/>
</dbReference>
<dbReference type="Pfam" id="PF04364">
    <property type="entry name" value="DNA_pol3_chi"/>
    <property type="match status" value="1"/>
</dbReference>
<gene>
    <name evidence="1" type="primary">holC</name>
    <name evidence="1" type="ORF">Ttaiw_00367</name>
</gene>
<dbReference type="AlphaFoldDB" id="A0A554XDG3"/>
<dbReference type="GO" id="GO:0006260">
    <property type="term" value="P:DNA replication"/>
    <property type="evidence" value="ECO:0007669"/>
    <property type="project" value="InterPro"/>
</dbReference>
<dbReference type="GO" id="GO:0003887">
    <property type="term" value="F:DNA-directed DNA polymerase activity"/>
    <property type="evidence" value="ECO:0007669"/>
    <property type="project" value="UniProtKB-EC"/>
</dbReference>
<dbReference type="Proteomes" id="UP000317763">
    <property type="component" value="Unassembled WGS sequence"/>
</dbReference>
<keyword evidence="1" id="KW-0548">Nucleotidyltransferase</keyword>
<reference evidence="1 2" key="1">
    <citation type="submission" date="2019-07" db="EMBL/GenBank/DDBJ databases">
        <title>Tepidimonas taiwanensis I1-1 draft genome.</title>
        <authorList>
            <person name="Da Costa M.S."/>
            <person name="Froufe H.J.C."/>
            <person name="Egas C."/>
            <person name="Albuquerque L."/>
        </authorList>
    </citation>
    <scope>NUCLEOTIDE SEQUENCE [LARGE SCALE GENOMIC DNA]</scope>
    <source>
        <strain evidence="1 2">I1-1</strain>
    </source>
</reference>
<dbReference type="Gene3D" id="3.40.50.10110">
    <property type="entry name" value="DNA polymerase III subunit chi"/>
    <property type="match status" value="1"/>
</dbReference>
<comment type="caution">
    <text evidence="1">The sequence shown here is derived from an EMBL/GenBank/DDBJ whole genome shotgun (WGS) entry which is preliminary data.</text>
</comment>
<dbReference type="RefSeq" id="WP_052231641.1">
    <property type="nucleotide sequence ID" value="NZ_CP083911.1"/>
</dbReference>
<proteinExistence type="predicted"/>
<dbReference type="InterPro" id="IPR007459">
    <property type="entry name" value="DNA_pol3_chi"/>
</dbReference>
<dbReference type="GO" id="GO:0003677">
    <property type="term" value="F:DNA binding"/>
    <property type="evidence" value="ECO:0007669"/>
    <property type="project" value="InterPro"/>
</dbReference>
<evidence type="ECO:0000313" key="2">
    <source>
        <dbReference type="Proteomes" id="UP000317763"/>
    </source>
</evidence>
<accession>A0A554XDG3</accession>
<dbReference type="PANTHER" id="PTHR38767:SF1">
    <property type="entry name" value="DNA POLYMERASE III SUBUNIT CHI"/>
    <property type="match status" value="1"/>
</dbReference>
<protein>
    <submittedName>
        <fullName evidence="1">DNA polymerase III subunit chi</fullName>
        <ecNumber evidence="1">2.7.7.7</ecNumber>
    </submittedName>
</protein>
<keyword evidence="1" id="KW-0808">Transferase</keyword>
<evidence type="ECO:0000313" key="1">
    <source>
        <dbReference type="EMBL" id="TSE33794.1"/>
    </source>
</evidence>
<keyword evidence="2" id="KW-1185">Reference proteome</keyword>
<dbReference type="InterPro" id="IPR036768">
    <property type="entry name" value="PolIII_chi_sf"/>
</dbReference>
<dbReference type="GO" id="GO:0032298">
    <property type="term" value="P:positive regulation of DNA-templated DNA replication initiation"/>
    <property type="evidence" value="ECO:0007669"/>
    <property type="project" value="TreeGrafter"/>
</dbReference>
<dbReference type="EC" id="2.7.7.7" evidence="1"/>
<name>A0A554XDG3_9BURK</name>
<dbReference type="PANTHER" id="PTHR38767">
    <property type="entry name" value="DNA POLYMERASE III SUBUNIT CHI"/>
    <property type="match status" value="1"/>
</dbReference>
<sequence>MEVAFHLNVPAAWPERSSYLCRLLAKAHASRARVWVVIAEGEAEPLDVALWALPENDFVPHVRSGEPALLLRHSPIVIATPGDAVAGERSVLVNAQSQWPAVLDATAAFKRVIEVVSDDENDKAAARQRWRRYQAMGLTPVVYDRAARPPRAATGENRHVER</sequence>
<organism evidence="1 2">
    <name type="scientific">Tepidimonas taiwanensis</name>
    <dbReference type="NCBI Taxonomy" id="307486"/>
    <lineage>
        <taxon>Bacteria</taxon>
        <taxon>Pseudomonadati</taxon>
        <taxon>Pseudomonadota</taxon>
        <taxon>Betaproteobacteria</taxon>
        <taxon>Burkholderiales</taxon>
        <taxon>Tepidimonas</taxon>
    </lineage>
</organism>